<dbReference type="InterPro" id="IPR021678">
    <property type="entry name" value="DUF3263"/>
</dbReference>
<evidence type="ECO:0000256" key="1">
    <source>
        <dbReference type="SAM" id="MobiDB-lite"/>
    </source>
</evidence>
<feature type="region of interest" description="Disordered" evidence="1">
    <location>
        <begin position="1"/>
        <end position="99"/>
    </location>
</feature>
<organism evidence="2 3">
    <name type="scientific">Streptomyces thermolineatus</name>
    <dbReference type="NCBI Taxonomy" id="44033"/>
    <lineage>
        <taxon>Bacteria</taxon>
        <taxon>Bacillati</taxon>
        <taxon>Actinomycetota</taxon>
        <taxon>Actinomycetes</taxon>
        <taxon>Kitasatosporales</taxon>
        <taxon>Streptomycetaceae</taxon>
        <taxon>Streptomyces</taxon>
    </lineage>
</organism>
<evidence type="ECO:0008006" key="4">
    <source>
        <dbReference type="Google" id="ProtNLM"/>
    </source>
</evidence>
<feature type="compositionally biased region" description="Basic and acidic residues" evidence="1">
    <location>
        <begin position="57"/>
        <end position="66"/>
    </location>
</feature>
<dbReference type="Proteomes" id="UP001501358">
    <property type="component" value="Unassembled WGS sequence"/>
</dbReference>
<dbReference type="Pfam" id="PF11662">
    <property type="entry name" value="DUF3263"/>
    <property type="match status" value="1"/>
</dbReference>
<dbReference type="EMBL" id="BAAATA010000013">
    <property type="protein sequence ID" value="GAA2489555.1"/>
    <property type="molecule type" value="Genomic_DNA"/>
</dbReference>
<protein>
    <recommendedName>
        <fullName evidence="4">DUF3263 domain-containing protein</fullName>
    </recommendedName>
</protein>
<reference evidence="3" key="1">
    <citation type="journal article" date="2019" name="Int. J. Syst. Evol. Microbiol.">
        <title>The Global Catalogue of Microorganisms (GCM) 10K type strain sequencing project: providing services to taxonomists for standard genome sequencing and annotation.</title>
        <authorList>
            <consortium name="The Broad Institute Genomics Platform"/>
            <consortium name="The Broad Institute Genome Sequencing Center for Infectious Disease"/>
            <person name="Wu L."/>
            <person name="Ma J."/>
        </authorList>
    </citation>
    <scope>NUCLEOTIDE SEQUENCE [LARGE SCALE GENOMIC DNA]</scope>
    <source>
        <strain evidence="3">JCM 6307</strain>
    </source>
</reference>
<accession>A0ABP5Z5X1</accession>
<sequence>MGEDARRGEQPLPEEAGGGPVLPAEQAGPEPVAGPGPDTAAEPGAGRETGPETGPETGRETGRENSPEAGPESGPGHDPGAGSRPGEEPRGRPGGLSELDLAVLDIARRQWRTPAQRERAVRERLGIPPTRYYQLLNALLDVPEALAHDPVTVNRLRRMREARRGRR</sequence>
<evidence type="ECO:0000313" key="2">
    <source>
        <dbReference type="EMBL" id="GAA2489555.1"/>
    </source>
</evidence>
<gene>
    <name evidence="2" type="ORF">GCM10010406_27160</name>
</gene>
<keyword evidence="3" id="KW-1185">Reference proteome</keyword>
<evidence type="ECO:0000313" key="3">
    <source>
        <dbReference type="Proteomes" id="UP001501358"/>
    </source>
</evidence>
<comment type="caution">
    <text evidence="2">The sequence shown here is derived from an EMBL/GenBank/DDBJ whole genome shotgun (WGS) entry which is preliminary data.</text>
</comment>
<name>A0ABP5Z5X1_9ACTN</name>
<dbReference type="RefSeq" id="WP_425582655.1">
    <property type="nucleotide sequence ID" value="NZ_BAAATA010000013.1"/>
</dbReference>
<proteinExistence type="predicted"/>